<dbReference type="EMBL" id="ATBP01000912">
    <property type="protein sequence ID" value="ETR68552.1"/>
    <property type="molecule type" value="Genomic_DNA"/>
</dbReference>
<proteinExistence type="predicted"/>
<sequence length="105" mass="11817">MQSLLGSTSQNKSPVPIFAIFDSQLQAAINFSLNKNLNDLITIDEIESLKYLNASNFSISDLSGLEYAKNLEYADFQNNKTIKNYFAILNKLPKLVMARCGRNHL</sequence>
<reference evidence="2" key="1">
    <citation type="submission" date="2012-11" db="EMBL/GenBank/DDBJ databases">
        <authorList>
            <person name="Lucero-Rivera Y.E."/>
            <person name="Tovar-Ramirez D."/>
        </authorList>
    </citation>
    <scope>NUCLEOTIDE SEQUENCE [LARGE SCALE GENOMIC DNA]</scope>
    <source>
        <strain evidence="2">Araruama</strain>
    </source>
</reference>
<evidence type="ECO:0000313" key="2">
    <source>
        <dbReference type="Proteomes" id="UP000189670"/>
    </source>
</evidence>
<dbReference type="Gene3D" id="3.80.10.10">
    <property type="entry name" value="Ribonuclease Inhibitor"/>
    <property type="match status" value="1"/>
</dbReference>
<gene>
    <name evidence="1" type="ORF">OMM_10404</name>
</gene>
<organism evidence="1 2">
    <name type="scientific">Candidatus Magnetoglobus multicellularis str. Araruama</name>
    <dbReference type="NCBI Taxonomy" id="890399"/>
    <lineage>
        <taxon>Bacteria</taxon>
        <taxon>Pseudomonadati</taxon>
        <taxon>Thermodesulfobacteriota</taxon>
        <taxon>Desulfobacteria</taxon>
        <taxon>Desulfobacterales</taxon>
        <taxon>Desulfobacteraceae</taxon>
        <taxon>Candidatus Magnetoglobus</taxon>
    </lineage>
</organism>
<dbReference type="InterPro" id="IPR032675">
    <property type="entry name" value="LRR_dom_sf"/>
</dbReference>
<dbReference type="Proteomes" id="UP000189670">
    <property type="component" value="Unassembled WGS sequence"/>
</dbReference>
<protein>
    <submittedName>
        <fullName evidence="1">Uncharacterized protein</fullName>
    </submittedName>
</protein>
<name>A0A1V1P106_9BACT</name>
<dbReference type="SUPFAM" id="SSF52058">
    <property type="entry name" value="L domain-like"/>
    <property type="match status" value="1"/>
</dbReference>
<dbReference type="AlphaFoldDB" id="A0A1V1P106"/>
<comment type="caution">
    <text evidence="1">The sequence shown here is derived from an EMBL/GenBank/DDBJ whole genome shotgun (WGS) entry which is preliminary data.</text>
</comment>
<evidence type="ECO:0000313" key="1">
    <source>
        <dbReference type="EMBL" id="ETR68552.1"/>
    </source>
</evidence>
<accession>A0A1V1P106</accession>